<dbReference type="SUPFAM" id="SSF46894">
    <property type="entry name" value="C-terminal effector domain of the bipartite response regulators"/>
    <property type="match status" value="1"/>
</dbReference>
<dbReference type="RefSeq" id="WP_230898887.1">
    <property type="nucleotide sequence ID" value="NZ_CP086119.1"/>
</dbReference>
<dbReference type="Gene3D" id="3.40.50.2300">
    <property type="match status" value="1"/>
</dbReference>
<accession>A0ABV3LX59</accession>
<dbReference type="CDD" id="cd17535">
    <property type="entry name" value="REC_NarL-like"/>
    <property type="match status" value="1"/>
</dbReference>
<keyword evidence="2" id="KW-0805">Transcription regulation</keyword>
<evidence type="ECO:0000259" key="7">
    <source>
        <dbReference type="PROSITE" id="PS50110"/>
    </source>
</evidence>
<name>A0ABV3LX59_9ACTN</name>
<dbReference type="PRINTS" id="PR00038">
    <property type="entry name" value="HTHLUXR"/>
</dbReference>
<dbReference type="InterPro" id="IPR058245">
    <property type="entry name" value="NreC/VraR/RcsB-like_REC"/>
</dbReference>
<dbReference type="InterPro" id="IPR000792">
    <property type="entry name" value="Tscrpt_reg_LuxR_C"/>
</dbReference>
<evidence type="ECO:0000256" key="2">
    <source>
        <dbReference type="ARBA" id="ARBA00023015"/>
    </source>
</evidence>
<dbReference type="Pfam" id="PF00072">
    <property type="entry name" value="Response_reg"/>
    <property type="match status" value="1"/>
</dbReference>
<dbReference type="PANTHER" id="PTHR43214:SF24">
    <property type="entry name" value="TRANSCRIPTIONAL REGULATORY PROTEIN NARL-RELATED"/>
    <property type="match status" value="1"/>
</dbReference>
<keyword evidence="3" id="KW-0238">DNA-binding</keyword>
<dbReference type="SMART" id="SM00421">
    <property type="entry name" value="HTH_LUXR"/>
    <property type="match status" value="1"/>
</dbReference>
<gene>
    <name evidence="8" type="ORF">AB0887_19090</name>
</gene>
<organism evidence="8 9">
    <name type="scientific">Streptomyces huasconensis</name>
    <dbReference type="NCBI Taxonomy" id="1854574"/>
    <lineage>
        <taxon>Bacteria</taxon>
        <taxon>Bacillati</taxon>
        <taxon>Actinomycetota</taxon>
        <taxon>Actinomycetes</taxon>
        <taxon>Kitasatosporales</taxon>
        <taxon>Streptomycetaceae</taxon>
        <taxon>Streptomyces</taxon>
    </lineage>
</organism>
<evidence type="ECO:0000256" key="4">
    <source>
        <dbReference type="ARBA" id="ARBA00023163"/>
    </source>
</evidence>
<dbReference type="CDD" id="cd06170">
    <property type="entry name" value="LuxR_C_like"/>
    <property type="match status" value="1"/>
</dbReference>
<dbReference type="PANTHER" id="PTHR43214">
    <property type="entry name" value="TWO-COMPONENT RESPONSE REGULATOR"/>
    <property type="match status" value="1"/>
</dbReference>
<evidence type="ECO:0000256" key="3">
    <source>
        <dbReference type="ARBA" id="ARBA00023125"/>
    </source>
</evidence>
<protein>
    <submittedName>
        <fullName evidence="8">Response regulator transcription factor</fullName>
    </submittedName>
</protein>
<dbReference type="Pfam" id="PF00196">
    <property type="entry name" value="GerE"/>
    <property type="match status" value="1"/>
</dbReference>
<keyword evidence="4" id="KW-0804">Transcription</keyword>
<feature type="domain" description="Response regulatory" evidence="7">
    <location>
        <begin position="1"/>
        <end position="118"/>
    </location>
</feature>
<dbReference type="InterPro" id="IPR001789">
    <property type="entry name" value="Sig_transdc_resp-reg_receiver"/>
</dbReference>
<dbReference type="Proteomes" id="UP001553843">
    <property type="component" value="Unassembled WGS sequence"/>
</dbReference>
<dbReference type="InterPro" id="IPR039420">
    <property type="entry name" value="WalR-like"/>
</dbReference>
<dbReference type="PROSITE" id="PS00622">
    <property type="entry name" value="HTH_LUXR_1"/>
    <property type="match status" value="1"/>
</dbReference>
<sequence length="212" mass="22705">MDKYPAFRAGIRVGMESVPDMDLTGEAPTGEQALRALEDDPRLRPDVVLADLQSSGMTESAFLRAAGELSVSSPMRLLVLSGEGTDDSVITAMSAGAHGVIGKTAPWDELMRAIRLVAAGGAVFGPVVAARMPVYFSAVREVCGQSAFPELTAREREVLDLLARGHGNREIARRLVLSEKTVRNHVTHIFAKLQVHDRAMAVARARSAGMGQ</sequence>
<keyword evidence="9" id="KW-1185">Reference proteome</keyword>
<dbReference type="PROSITE" id="PS50110">
    <property type="entry name" value="RESPONSE_REGULATORY"/>
    <property type="match status" value="1"/>
</dbReference>
<evidence type="ECO:0000313" key="8">
    <source>
        <dbReference type="EMBL" id="MEW2364031.1"/>
    </source>
</evidence>
<dbReference type="SUPFAM" id="SSF52172">
    <property type="entry name" value="CheY-like"/>
    <property type="match status" value="1"/>
</dbReference>
<keyword evidence="1 5" id="KW-0597">Phosphoprotein</keyword>
<reference evidence="8 9" key="1">
    <citation type="submission" date="2024-06" db="EMBL/GenBank/DDBJ databases">
        <title>The Natural Products Discovery Center: Release of the First 8490 Sequenced Strains for Exploring Actinobacteria Biosynthetic Diversity.</title>
        <authorList>
            <person name="Kalkreuter E."/>
            <person name="Kautsar S.A."/>
            <person name="Yang D."/>
            <person name="Bader C.D."/>
            <person name="Teijaro C.N."/>
            <person name="Fluegel L."/>
            <person name="Davis C.M."/>
            <person name="Simpson J.R."/>
            <person name="Lauterbach L."/>
            <person name="Steele A.D."/>
            <person name="Gui C."/>
            <person name="Meng S."/>
            <person name="Li G."/>
            <person name="Viehrig K."/>
            <person name="Ye F."/>
            <person name="Su P."/>
            <person name="Kiefer A.F."/>
            <person name="Nichols A."/>
            <person name="Cepeda A.J."/>
            <person name="Yan W."/>
            <person name="Fan B."/>
            <person name="Jiang Y."/>
            <person name="Adhikari A."/>
            <person name="Zheng C.-J."/>
            <person name="Schuster L."/>
            <person name="Cowan T.M."/>
            <person name="Smanski M.J."/>
            <person name="Chevrette M.G."/>
            <person name="De Carvalho L.P.S."/>
            <person name="Shen B."/>
        </authorList>
    </citation>
    <scope>NUCLEOTIDE SEQUENCE [LARGE SCALE GENOMIC DNA]</scope>
    <source>
        <strain evidence="8 9">NPDC047833</strain>
    </source>
</reference>
<dbReference type="InterPro" id="IPR016032">
    <property type="entry name" value="Sig_transdc_resp-reg_C-effctor"/>
</dbReference>
<dbReference type="PROSITE" id="PS50043">
    <property type="entry name" value="HTH_LUXR_2"/>
    <property type="match status" value="1"/>
</dbReference>
<evidence type="ECO:0000256" key="5">
    <source>
        <dbReference type="PROSITE-ProRule" id="PRU00169"/>
    </source>
</evidence>
<comment type="caution">
    <text evidence="8">The sequence shown here is derived from an EMBL/GenBank/DDBJ whole genome shotgun (WGS) entry which is preliminary data.</text>
</comment>
<dbReference type="EMBL" id="JBEYRS010000007">
    <property type="protein sequence ID" value="MEW2364031.1"/>
    <property type="molecule type" value="Genomic_DNA"/>
</dbReference>
<proteinExistence type="predicted"/>
<evidence type="ECO:0000256" key="1">
    <source>
        <dbReference type="ARBA" id="ARBA00022553"/>
    </source>
</evidence>
<feature type="modified residue" description="4-aspartylphosphate" evidence="5">
    <location>
        <position position="51"/>
    </location>
</feature>
<dbReference type="InterPro" id="IPR011006">
    <property type="entry name" value="CheY-like_superfamily"/>
</dbReference>
<evidence type="ECO:0000313" key="9">
    <source>
        <dbReference type="Proteomes" id="UP001553843"/>
    </source>
</evidence>
<feature type="domain" description="HTH luxR-type" evidence="6">
    <location>
        <begin position="144"/>
        <end position="209"/>
    </location>
</feature>
<dbReference type="SMART" id="SM00448">
    <property type="entry name" value="REC"/>
    <property type="match status" value="1"/>
</dbReference>
<evidence type="ECO:0000259" key="6">
    <source>
        <dbReference type="PROSITE" id="PS50043"/>
    </source>
</evidence>